<protein>
    <submittedName>
        <fullName evidence="1">Uncharacterized protein</fullName>
    </submittedName>
</protein>
<accession>A0A645C1H7</accession>
<organism evidence="1">
    <name type="scientific">bioreactor metagenome</name>
    <dbReference type="NCBI Taxonomy" id="1076179"/>
    <lineage>
        <taxon>unclassified sequences</taxon>
        <taxon>metagenomes</taxon>
        <taxon>ecological metagenomes</taxon>
    </lineage>
</organism>
<gene>
    <name evidence="1" type="ORF">SDC9_118454</name>
</gene>
<evidence type="ECO:0000313" key="1">
    <source>
        <dbReference type="EMBL" id="MPM71489.1"/>
    </source>
</evidence>
<sequence length="122" mass="12982">MEKRENWILPLKYVMHYGLQDSSILDDRILVDDNDPIVDGVHRIIAFLSGDVIDTNPAPVSDASILVNDSPADDRAPSDADVGNPTLGILSLLLLGLVVGGTHAVDTIEGSSGFNQGTNTDD</sequence>
<proteinExistence type="predicted"/>
<dbReference type="EMBL" id="VSSQ01024147">
    <property type="protein sequence ID" value="MPM71489.1"/>
    <property type="molecule type" value="Genomic_DNA"/>
</dbReference>
<name>A0A645C1H7_9ZZZZ</name>
<dbReference type="AlphaFoldDB" id="A0A645C1H7"/>
<reference evidence="1" key="1">
    <citation type="submission" date="2019-08" db="EMBL/GenBank/DDBJ databases">
        <authorList>
            <person name="Kucharzyk K."/>
            <person name="Murdoch R.W."/>
            <person name="Higgins S."/>
            <person name="Loffler F."/>
        </authorList>
    </citation>
    <scope>NUCLEOTIDE SEQUENCE</scope>
</reference>
<comment type="caution">
    <text evidence="1">The sequence shown here is derived from an EMBL/GenBank/DDBJ whole genome shotgun (WGS) entry which is preliminary data.</text>
</comment>